<dbReference type="Pfam" id="PF00067">
    <property type="entry name" value="p450"/>
    <property type="match status" value="1"/>
</dbReference>
<comment type="caution">
    <text evidence="5">The sequence shown here is derived from an EMBL/GenBank/DDBJ whole genome shotgun (WGS) entry which is preliminary data.</text>
</comment>
<sequence length="529" mass="59567">MIVPSLVAAGVLFISYLYRKLHYKRFRQYANFPQHPSSLLLGHLQVFDEFMKKLPPKAHADMAFAAMHEALGRPPVMLVDLRPVASPMVVVSNYEVAEQIVRTSDRFPYSPPKVPEIWKQLEHLAGPKSIISADGEEWKALRKHFNPGFAPSHLVKLLPSILDKAFLFLDHLDTYASTGEEFLLQRRATDLTFDIIGHVALDFDMDAQTAHPTEFMRRFSALILTYTTEHLDLPWWCTPWTELKRHWLTTWIRKTLREMIQQRYSEGRRGAGSRSILSMSLKDIDTLTPEIVDVTVDQLTSFLFAGHDTTSTLISYAFYELSRTPHALRAVRAELDQLFGPDSDPTAVRSGEELVHRMSYTMAVIKETLRLWPPGAASRMTKSGTGFTVTTPSTAGGGEFCLDGLLVYNVHSIIQRDPSVFGETANQFLPERWLNDTSKIPVGAWRGFERGPRNCIGQELATLEVRVLIALVARRYDFTKVGIGAPALDDDGKSEIGSNGQKKAVLGMYMTRKVTSKPVDGMKMKVKLA</sequence>
<dbReference type="InterPro" id="IPR036396">
    <property type="entry name" value="Cyt_P450_sf"/>
</dbReference>
<comment type="cofactor">
    <cofactor evidence="4">
        <name>heme</name>
        <dbReference type="ChEBI" id="CHEBI:30413"/>
    </cofactor>
</comment>
<name>A0AAE0I1S5_9PEZI</name>
<dbReference type="PRINTS" id="PR00385">
    <property type="entry name" value="P450"/>
</dbReference>
<evidence type="ECO:0000313" key="6">
    <source>
        <dbReference type="Proteomes" id="UP001283341"/>
    </source>
</evidence>
<keyword evidence="3 4" id="KW-0408">Iron</keyword>
<evidence type="ECO:0000256" key="2">
    <source>
        <dbReference type="ARBA" id="ARBA00022723"/>
    </source>
</evidence>
<dbReference type="PANTHER" id="PTHR24305">
    <property type="entry name" value="CYTOCHROME P450"/>
    <property type="match status" value="1"/>
</dbReference>
<evidence type="ECO:0000256" key="4">
    <source>
        <dbReference type="PIRSR" id="PIRSR602401-1"/>
    </source>
</evidence>
<keyword evidence="1 4" id="KW-0349">Heme</keyword>
<organism evidence="5 6">
    <name type="scientific">Apodospora peruviana</name>
    <dbReference type="NCBI Taxonomy" id="516989"/>
    <lineage>
        <taxon>Eukaryota</taxon>
        <taxon>Fungi</taxon>
        <taxon>Dikarya</taxon>
        <taxon>Ascomycota</taxon>
        <taxon>Pezizomycotina</taxon>
        <taxon>Sordariomycetes</taxon>
        <taxon>Sordariomycetidae</taxon>
        <taxon>Sordariales</taxon>
        <taxon>Lasiosphaeriaceae</taxon>
        <taxon>Apodospora</taxon>
    </lineage>
</organism>
<dbReference type="Gene3D" id="1.10.630.10">
    <property type="entry name" value="Cytochrome P450"/>
    <property type="match status" value="1"/>
</dbReference>
<protein>
    <submittedName>
        <fullName evidence="5">Cytochrome P450</fullName>
    </submittedName>
</protein>
<reference evidence="5" key="2">
    <citation type="submission" date="2023-06" db="EMBL/GenBank/DDBJ databases">
        <authorList>
            <consortium name="Lawrence Berkeley National Laboratory"/>
            <person name="Haridas S."/>
            <person name="Hensen N."/>
            <person name="Bonometti L."/>
            <person name="Westerberg I."/>
            <person name="Brannstrom I.O."/>
            <person name="Guillou S."/>
            <person name="Cros-Aarteil S."/>
            <person name="Calhoun S."/>
            <person name="Kuo A."/>
            <person name="Mondo S."/>
            <person name="Pangilinan J."/>
            <person name="Riley R."/>
            <person name="Labutti K."/>
            <person name="Andreopoulos B."/>
            <person name="Lipzen A."/>
            <person name="Chen C."/>
            <person name="Yanf M."/>
            <person name="Daum C."/>
            <person name="Ng V."/>
            <person name="Clum A."/>
            <person name="Steindorff A."/>
            <person name="Ohm R."/>
            <person name="Martin F."/>
            <person name="Silar P."/>
            <person name="Natvig D."/>
            <person name="Lalanne C."/>
            <person name="Gautier V."/>
            <person name="Ament-Velasquez S.L."/>
            <person name="Kruys A."/>
            <person name="Hutchinson M.I."/>
            <person name="Powell A.J."/>
            <person name="Barry K."/>
            <person name="Miller A.N."/>
            <person name="Grigoriev I.V."/>
            <person name="Debuchy R."/>
            <person name="Gladieux P."/>
            <person name="Thoren M.H."/>
            <person name="Johannesson H."/>
        </authorList>
    </citation>
    <scope>NUCLEOTIDE SEQUENCE</scope>
    <source>
        <strain evidence="5">CBS 118394</strain>
    </source>
</reference>
<dbReference type="GO" id="GO:0004497">
    <property type="term" value="F:monooxygenase activity"/>
    <property type="evidence" value="ECO:0007669"/>
    <property type="project" value="InterPro"/>
</dbReference>
<dbReference type="EMBL" id="JAUEDM010000005">
    <property type="protein sequence ID" value="KAK3316871.1"/>
    <property type="molecule type" value="Genomic_DNA"/>
</dbReference>
<keyword evidence="2 4" id="KW-0479">Metal-binding</keyword>
<reference evidence="5" key="1">
    <citation type="journal article" date="2023" name="Mol. Phylogenet. Evol.">
        <title>Genome-scale phylogeny and comparative genomics of the fungal order Sordariales.</title>
        <authorList>
            <person name="Hensen N."/>
            <person name="Bonometti L."/>
            <person name="Westerberg I."/>
            <person name="Brannstrom I.O."/>
            <person name="Guillou S."/>
            <person name="Cros-Aarteil S."/>
            <person name="Calhoun S."/>
            <person name="Haridas S."/>
            <person name="Kuo A."/>
            <person name="Mondo S."/>
            <person name="Pangilinan J."/>
            <person name="Riley R."/>
            <person name="LaButti K."/>
            <person name="Andreopoulos B."/>
            <person name="Lipzen A."/>
            <person name="Chen C."/>
            <person name="Yan M."/>
            <person name="Daum C."/>
            <person name="Ng V."/>
            <person name="Clum A."/>
            <person name="Steindorff A."/>
            <person name="Ohm R.A."/>
            <person name="Martin F."/>
            <person name="Silar P."/>
            <person name="Natvig D.O."/>
            <person name="Lalanne C."/>
            <person name="Gautier V."/>
            <person name="Ament-Velasquez S.L."/>
            <person name="Kruys A."/>
            <person name="Hutchinson M.I."/>
            <person name="Powell A.J."/>
            <person name="Barry K."/>
            <person name="Miller A.N."/>
            <person name="Grigoriev I.V."/>
            <person name="Debuchy R."/>
            <person name="Gladieux P."/>
            <person name="Hiltunen Thoren M."/>
            <person name="Johannesson H."/>
        </authorList>
    </citation>
    <scope>NUCLEOTIDE SEQUENCE</scope>
    <source>
        <strain evidence="5">CBS 118394</strain>
    </source>
</reference>
<dbReference type="AlphaFoldDB" id="A0AAE0I1S5"/>
<feature type="binding site" description="axial binding residue" evidence="4">
    <location>
        <position position="455"/>
    </location>
    <ligand>
        <name>heme</name>
        <dbReference type="ChEBI" id="CHEBI:30413"/>
    </ligand>
    <ligandPart>
        <name>Fe</name>
        <dbReference type="ChEBI" id="CHEBI:18248"/>
    </ligandPart>
</feature>
<dbReference type="GO" id="GO:0016705">
    <property type="term" value="F:oxidoreductase activity, acting on paired donors, with incorporation or reduction of molecular oxygen"/>
    <property type="evidence" value="ECO:0007669"/>
    <property type="project" value="InterPro"/>
</dbReference>
<proteinExistence type="predicted"/>
<dbReference type="GO" id="GO:0005506">
    <property type="term" value="F:iron ion binding"/>
    <property type="evidence" value="ECO:0007669"/>
    <property type="project" value="InterPro"/>
</dbReference>
<dbReference type="InterPro" id="IPR001128">
    <property type="entry name" value="Cyt_P450"/>
</dbReference>
<dbReference type="InterPro" id="IPR050121">
    <property type="entry name" value="Cytochrome_P450_monoxygenase"/>
</dbReference>
<dbReference type="SUPFAM" id="SSF48264">
    <property type="entry name" value="Cytochrome P450"/>
    <property type="match status" value="1"/>
</dbReference>
<evidence type="ECO:0000313" key="5">
    <source>
        <dbReference type="EMBL" id="KAK3316871.1"/>
    </source>
</evidence>
<dbReference type="InterPro" id="IPR002401">
    <property type="entry name" value="Cyt_P450_E_grp-I"/>
</dbReference>
<dbReference type="CDD" id="cd11051">
    <property type="entry name" value="CYP59-like"/>
    <property type="match status" value="1"/>
</dbReference>
<gene>
    <name evidence="5" type="ORF">B0H66DRAFT_583311</name>
</gene>
<dbReference type="PANTHER" id="PTHR24305:SF222">
    <property type="entry name" value="CYTOCHROME P450 MONOOXYGENASE STCS"/>
    <property type="match status" value="1"/>
</dbReference>
<accession>A0AAE0I1S5</accession>
<dbReference type="PRINTS" id="PR00463">
    <property type="entry name" value="EP450I"/>
</dbReference>
<evidence type="ECO:0000256" key="1">
    <source>
        <dbReference type="ARBA" id="ARBA00022617"/>
    </source>
</evidence>
<dbReference type="Proteomes" id="UP001283341">
    <property type="component" value="Unassembled WGS sequence"/>
</dbReference>
<dbReference type="GO" id="GO:0020037">
    <property type="term" value="F:heme binding"/>
    <property type="evidence" value="ECO:0007669"/>
    <property type="project" value="InterPro"/>
</dbReference>
<keyword evidence="6" id="KW-1185">Reference proteome</keyword>
<evidence type="ECO:0000256" key="3">
    <source>
        <dbReference type="ARBA" id="ARBA00023004"/>
    </source>
</evidence>